<dbReference type="Pfam" id="PF03853">
    <property type="entry name" value="YjeF_N"/>
    <property type="match status" value="1"/>
</dbReference>
<feature type="compositionally biased region" description="Basic residues" evidence="6">
    <location>
        <begin position="565"/>
        <end position="575"/>
    </location>
</feature>
<dbReference type="InterPro" id="IPR010432">
    <property type="entry name" value="RDD"/>
</dbReference>
<feature type="binding site" evidence="5">
    <location>
        <position position="457"/>
    </location>
    <ligand>
        <name>K(+)</name>
        <dbReference type="ChEBI" id="CHEBI:29103"/>
    </ligand>
</feature>
<comment type="cofactor">
    <cofactor evidence="5">
        <name>K(+)</name>
        <dbReference type="ChEBI" id="CHEBI:29103"/>
    </cofactor>
    <text evidence="5">Binds 1 potassium ion per subunit.</text>
</comment>
<feature type="transmembrane region" description="Helical" evidence="7">
    <location>
        <begin position="307"/>
        <end position="329"/>
    </location>
</feature>
<dbReference type="GO" id="GO:0046872">
    <property type="term" value="F:metal ion binding"/>
    <property type="evidence" value="ECO:0007669"/>
    <property type="project" value="UniProtKB-KW"/>
</dbReference>
<keyword evidence="5" id="KW-0521">NADP</keyword>
<dbReference type="InterPro" id="IPR006976">
    <property type="entry name" value="VanZ-like"/>
</dbReference>
<dbReference type="HAMAP" id="MF_01966">
    <property type="entry name" value="NADHX_epimerase"/>
    <property type="match status" value="1"/>
</dbReference>
<keyword evidence="5" id="KW-0547">Nucleotide-binding</keyword>
<feature type="region of interest" description="Disordered" evidence="6">
    <location>
        <begin position="563"/>
        <end position="589"/>
    </location>
</feature>
<comment type="similarity">
    <text evidence="5">Belongs to the NnrE/AIBP family.</text>
</comment>
<evidence type="ECO:0000313" key="10">
    <source>
        <dbReference type="Proteomes" id="UP000236488"/>
    </source>
</evidence>
<evidence type="ECO:0000256" key="5">
    <source>
        <dbReference type="HAMAP-Rule" id="MF_01966"/>
    </source>
</evidence>
<dbReference type="GO" id="GO:0016020">
    <property type="term" value="C:membrane"/>
    <property type="evidence" value="ECO:0007669"/>
    <property type="project" value="UniProtKB-SubCell"/>
</dbReference>
<comment type="catalytic activity">
    <reaction evidence="5">
        <text>(6R)-NADPHX = (6S)-NADPHX</text>
        <dbReference type="Rhea" id="RHEA:32227"/>
        <dbReference type="ChEBI" id="CHEBI:64076"/>
        <dbReference type="ChEBI" id="CHEBI:64077"/>
        <dbReference type="EC" id="5.1.99.6"/>
    </reaction>
</comment>
<feature type="binding site" evidence="5">
    <location>
        <begin position="456"/>
        <end position="460"/>
    </location>
    <ligand>
        <name>(6S)-NADPHX</name>
        <dbReference type="ChEBI" id="CHEBI:64076"/>
    </ligand>
</feature>
<keyword evidence="10" id="KW-1185">Reference proteome</keyword>
<dbReference type="RefSeq" id="WP_103263101.1">
    <property type="nucleotide sequence ID" value="NZ_PPEL01000061.1"/>
</dbReference>
<name>A0A2K2U3H9_9ACTN</name>
<evidence type="ECO:0000256" key="1">
    <source>
        <dbReference type="ARBA" id="ARBA00004141"/>
    </source>
</evidence>
<feature type="transmembrane region" description="Helical" evidence="7">
    <location>
        <begin position="43"/>
        <end position="63"/>
    </location>
</feature>
<feature type="transmembrane region" description="Helical" evidence="7">
    <location>
        <begin position="140"/>
        <end position="162"/>
    </location>
</feature>
<keyword evidence="9" id="KW-0418">Kinase</keyword>
<dbReference type="PANTHER" id="PTHR36834">
    <property type="entry name" value="MEMBRANE PROTEIN-RELATED"/>
    <property type="match status" value="1"/>
</dbReference>
<keyword evidence="2 7" id="KW-0812">Transmembrane</keyword>
<feature type="transmembrane region" description="Helical" evidence="7">
    <location>
        <begin position="254"/>
        <end position="274"/>
    </location>
</feature>
<evidence type="ECO:0000256" key="3">
    <source>
        <dbReference type="ARBA" id="ARBA00022989"/>
    </source>
</evidence>
<dbReference type="InterPro" id="IPR053150">
    <property type="entry name" value="Teicoplanin_resist-assoc"/>
</dbReference>
<comment type="caution">
    <text evidence="9">The sequence shown here is derived from an EMBL/GenBank/DDBJ whole genome shotgun (WGS) entry which is preliminary data.</text>
</comment>
<protein>
    <recommendedName>
        <fullName evidence="5">NAD(P)H-hydrate epimerase</fullName>
        <ecNumber evidence="5">5.1.99.6</ecNumber>
    </recommendedName>
    <alternativeName>
        <fullName evidence="5">NAD(P)HX epimerase</fullName>
    </alternativeName>
</protein>
<feature type="binding site" evidence="5">
    <location>
        <position position="532"/>
    </location>
    <ligand>
        <name>K(+)</name>
        <dbReference type="ChEBI" id="CHEBI:29103"/>
    </ligand>
</feature>
<dbReference type="Proteomes" id="UP000236488">
    <property type="component" value="Unassembled WGS sequence"/>
</dbReference>
<evidence type="ECO:0000313" key="9">
    <source>
        <dbReference type="EMBL" id="PNV64875.1"/>
    </source>
</evidence>
<dbReference type="InterPro" id="IPR036652">
    <property type="entry name" value="YjeF_N_dom_sf"/>
</dbReference>
<keyword evidence="5" id="KW-0630">Potassium</keyword>
<feature type="transmembrane region" description="Helical" evidence="7">
    <location>
        <begin position="221"/>
        <end position="242"/>
    </location>
</feature>
<keyword evidence="4 7" id="KW-0472">Membrane</keyword>
<dbReference type="InterPro" id="IPR004443">
    <property type="entry name" value="YjeF_N_dom"/>
</dbReference>
<feature type="transmembrane region" description="Helical" evidence="7">
    <location>
        <begin position="12"/>
        <end position="31"/>
    </location>
</feature>
<dbReference type="EMBL" id="PPEL01000061">
    <property type="protein sequence ID" value="PNV64875.1"/>
    <property type="molecule type" value="Genomic_DNA"/>
</dbReference>
<feature type="domain" description="YjeF N-terminal" evidence="8">
    <location>
        <begin position="409"/>
        <end position="662"/>
    </location>
</feature>
<evidence type="ECO:0000256" key="4">
    <source>
        <dbReference type="ARBA" id="ARBA00023136"/>
    </source>
</evidence>
<reference evidence="9 10" key="1">
    <citation type="journal article" date="2018" name="Int. J. Syst. Evol. Microbiol.">
        <title>Rubneribacter badeniensis gen. nov., sp. nov. and Enteroscipio rubneri gen. nov., sp. nov., new members of the Eggerthellaceae isolated from human faeces.</title>
        <authorList>
            <person name="Danylec N."/>
            <person name="Gobl A."/>
            <person name="Stoll D.A."/>
            <person name="Hetzer B."/>
            <person name="Kulling S.E."/>
            <person name="Huch M."/>
        </authorList>
    </citation>
    <scope>NUCLEOTIDE SEQUENCE [LARGE SCALE GENOMIC DNA]</scope>
    <source>
        <strain evidence="9 10">ResAG-85</strain>
    </source>
</reference>
<dbReference type="Pfam" id="PF06271">
    <property type="entry name" value="RDD"/>
    <property type="match status" value="1"/>
</dbReference>
<comment type="caution">
    <text evidence="5">Lacks conserved residue(s) required for the propagation of feature annotation.</text>
</comment>
<dbReference type="AlphaFoldDB" id="A0A2K2U3H9"/>
<feature type="transmembrane region" description="Helical" evidence="7">
    <location>
        <begin position="110"/>
        <end position="128"/>
    </location>
</feature>
<evidence type="ECO:0000256" key="7">
    <source>
        <dbReference type="SAM" id="Phobius"/>
    </source>
</evidence>
<keyword evidence="3 7" id="KW-1133">Transmembrane helix</keyword>
<dbReference type="PROSITE" id="PS51385">
    <property type="entry name" value="YJEF_N"/>
    <property type="match status" value="1"/>
</dbReference>
<accession>A0A2K2U3H9</accession>
<dbReference type="SUPFAM" id="SSF64153">
    <property type="entry name" value="YjeF N-terminal domain-like"/>
    <property type="match status" value="2"/>
</dbReference>
<gene>
    <name evidence="5" type="primary">nnrE</name>
    <name evidence="9" type="ORF">C2L80_09545</name>
</gene>
<dbReference type="EC" id="5.1.99.6" evidence="5"/>
<feature type="transmembrane region" description="Helical" evidence="7">
    <location>
        <begin position="174"/>
        <end position="195"/>
    </location>
</feature>
<comment type="subcellular location">
    <subcellularLocation>
        <location evidence="1">Membrane</location>
        <topology evidence="1">Multi-pass membrane protein</topology>
    </subcellularLocation>
</comment>
<dbReference type="GO" id="GO:0052856">
    <property type="term" value="F:NAD(P)HX epimerase activity"/>
    <property type="evidence" value="ECO:0007669"/>
    <property type="project" value="UniProtKB-UniRule"/>
</dbReference>
<keyword evidence="5" id="KW-0479">Metal-binding</keyword>
<keyword evidence="5" id="KW-0520">NAD</keyword>
<comment type="catalytic activity">
    <reaction evidence="5">
        <text>(6R)-NADHX = (6S)-NADHX</text>
        <dbReference type="Rhea" id="RHEA:32215"/>
        <dbReference type="ChEBI" id="CHEBI:64074"/>
        <dbReference type="ChEBI" id="CHEBI:64075"/>
        <dbReference type="EC" id="5.1.99.6"/>
    </reaction>
</comment>
<feature type="transmembrane region" description="Helical" evidence="7">
    <location>
        <begin position="349"/>
        <end position="367"/>
    </location>
</feature>
<dbReference type="PANTHER" id="PTHR36834:SF1">
    <property type="entry name" value="INTEGRAL MEMBRANE PROTEIN"/>
    <property type="match status" value="1"/>
</dbReference>
<feature type="compositionally biased region" description="Basic and acidic residues" evidence="6">
    <location>
        <begin position="576"/>
        <end position="589"/>
    </location>
</feature>
<evidence type="ECO:0000256" key="2">
    <source>
        <dbReference type="ARBA" id="ARBA00022692"/>
    </source>
</evidence>
<dbReference type="GO" id="GO:0016301">
    <property type="term" value="F:kinase activity"/>
    <property type="evidence" value="ECO:0007669"/>
    <property type="project" value="UniProtKB-KW"/>
</dbReference>
<keyword evidence="9" id="KW-0808">Transferase</keyword>
<comment type="function">
    <text evidence="5">Catalyzes the epimerization of the S- and R-forms of NAD(P)HX, a damaged form of NAD(P)H that is a result of enzymatic or heat-dependent hydration. This is a prerequisite for the S-specific NAD(P)H-hydrate dehydratase to allow the repair of both epimers of NAD(P)HX.</text>
</comment>
<proteinExistence type="inferred from homology"/>
<keyword evidence="5" id="KW-0413">Isomerase</keyword>
<organism evidence="9 10">
    <name type="scientific">Rubneribacter badeniensis</name>
    <dbReference type="NCBI Taxonomy" id="2070688"/>
    <lineage>
        <taxon>Bacteria</taxon>
        <taxon>Bacillati</taxon>
        <taxon>Actinomycetota</taxon>
        <taxon>Coriobacteriia</taxon>
        <taxon>Eggerthellales</taxon>
        <taxon>Eggerthellaceae</taxon>
        <taxon>Rubneribacter</taxon>
    </lineage>
</organism>
<feature type="binding site" evidence="5">
    <location>
        <position position="606"/>
    </location>
    <ligand>
        <name>K(+)</name>
        <dbReference type="ChEBI" id="CHEBI:29103"/>
    </ligand>
</feature>
<sequence>MNVYVSDITLAVASFPLIALAITLPYLVYQYRKAGSVPWLRTFAVYSFAFYLLCAYFLVLLPLPADRSVVVPYAQTPQLVPFSFVREFLAETTFSLGDPATWLPTLRDPYVYEAVFNVLLLVPLGMYLRYYFRRTWRQTLLIGFLVTLSFETTQLTGLWGLYEHPYRLFDVDDLILNTLGAMVGFWAVGPALRVLPDIRLVALEAREAGVRASATRRALSFAIDLSLACAAAVLLGALNIAISTGSFPGGKWFGSGWLARASFAFFFGIVPIAFRGRTFGQMLLKLRIVRPNADPVRWYQILARYGLLFLFAWAPFEIAFGVGMLDVFAEGRFGWSAPLPSMEGASTTWVWLAFMALWIATLVVRAVRAKLRGAPFVMLNGVLSNTRVMTEAGVALMRKQRTVLDVDEVRALEGLIAQDGTPLSELMERAGRAVAEEVRAWVPDPAPVVVLAGAGNNGGDGWVCARALAEEGYPVTLVAPDIAERMKVEPARSTALAVFADAARNALPLRVLVAPDADVLEGALEGARAVVDAILGTGFSGEEVREPSASWIRAANRRRFEGARRAGRGRHRKRACERGDHERRGDRSLLPKAHGAPFAVAVDVPSGLSAQSGRAARPCFFADLTVTMLAFKPGLSSPAARACGTIRLASLVDIGPHLKRLRGEQDGQTRSAE</sequence>
<evidence type="ECO:0000256" key="6">
    <source>
        <dbReference type="SAM" id="MobiDB-lite"/>
    </source>
</evidence>
<feature type="binding site" evidence="5">
    <location>
        <position position="603"/>
    </location>
    <ligand>
        <name>(6S)-NADPHX</name>
        <dbReference type="ChEBI" id="CHEBI:64076"/>
    </ligand>
</feature>
<dbReference type="Gene3D" id="3.40.50.10260">
    <property type="entry name" value="YjeF N-terminal domain"/>
    <property type="match status" value="1"/>
</dbReference>
<dbReference type="GO" id="GO:0000166">
    <property type="term" value="F:nucleotide binding"/>
    <property type="evidence" value="ECO:0007669"/>
    <property type="project" value="UniProtKB-KW"/>
</dbReference>
<evidence type="ECO:0000259" key="8">
    <source>
        <dbReference type="PROSITE" id="PS51385"/>
    </source>
</evidence>
<dbReference type="Pfam" id="PF04892">
    <property type="entry name" value="VanZ"/>
    <property type="match status" value="1"/>
</dbReference>